<dbReference type="AlphaFoldDB" id="A0A4V3CWA4"/>
<feature type="domain" description="HNH nuclease" evidence="1">
    <location>
        <begin position="50"/>
        <end position="100"/>
    </location>
</feature>
<protein>
    <submittedName>
        <fullName evidence="2">HNH endonuclease</fullName>
    </submittedName>
</protein>
<dbReference type="GO" id="GO:0008270">
    <property type="term" value="F:zinc ion binding"/>
    <property type="evidence" value="ECO:0007669"/>
    <property type="project" value="InterPro"/>
</dbReference>
<dbReference type="EMBL" id="SNXY01000007">
    <property type="protein sequence ID" value="TDP85598.1"/>
    <property type="molecule type" value="Genomic_DNA"/>
</dbReference>
<dbReference type="InterPro" id="IPR003615">
    <property type="entry name" value="HNH_nuc"/>
</dbReference>
<keyword evidence="3" id="KW-1185">Reference proteome</keyword>
<sequence length="120" mass="13010">MMARRPASICGCGLRIASGERCPCAKRRKAAADAARPSAAARGYDAEWRKLRSRFLAAHPRCEACGAAAHEVDHVQSVAERPDLRLAWPNLRALCKSCHSRRTARDQAFGRGSPIAGRGT</sequence>
<evidence type="ECO:0000259" key="1">
    <source>
        <dbReference type="SMART" id="SM00507"/>
    </source>
</evidence>
<comment type="caution">
    <text evidence="2">The sequence shown here is derived from an EMBL/GenBank/DDBJ whole genome shotgun (WGS) entry which is preliminary data.</text>
</comment>
<name>A0A4V3CWA4_9HYPH</name>
<evidence type="ECO:0000313" key="3">
    <source>
        <dbReference type="Proteomes" id="UP000294547"/>
    </source>
</evidence>
<dbReference type="CDD" id="cd00085">
    <property type="entry name" value="HNHc"/>
    <property type="match status" value="1"/>
</dbReference>
<dbReference type="GO" id="GO:0003676">
    <property type="term" value="F:nucleic acid binding"/>
    <property type="evidence" value="ECO:0007669"/>
    <property type="project" value="InterPro"/>
</dbReference>
<dbReference type="InterPro" id="IPR002711">
    <property type="entry name" value="HNH"/>
</dbReference>
<proteinExistence type="predicted"/>
<accession>A0A4V3CWA4</accession>
<keyword evidence="2" id="KW-0378">Hydrolase</keyword>
<reference evidence="2 3" key="1">
    <citation type="submission" date="2019-03" db="EMBL/GenBank/DDBJ databases">
        <title>Genomic Encyclopedia of Type Strains, Phase IV (KMG-IV): sequencing the most valuable type-strain genomes for metagenomic binning, comparative biology and taxonomic classification.</title>
        <authorList>
            <person name="Goeker M."/>
        </authorList>
    </citation>
    <scope>NUCLEOTIDE SEQUENCE [LARGE SCALE GENOMIC DNA]</scope>
    <source>
        <strain evidence="2 3">DSM 102969</strain>
    </source>
</reference>
<dbReference type="SMART" id="SM00507">
    <property type="entry name" value="HNHc"/>
    <property type="match status" value="1"/>
</dbReference>
<dbReference type="Gene3D" id="1.10.30.50">
    <property type="match status" value="1"/>
</dbReference>
<keyword evidence="2" id="KW-0255">Endonuclease</keyword>
<organism evidence="2 3">
    <name type="scientific">Oharaeibacter diazotrophicus</name>
    <dbReference type="NCBI Taxonomy" id="1920512"/>
    <lineage>
        <taxon>Bacteria</taxon>
        <taxon>Pseudomonadati</taxon>
        <taxon>Pseudomonadota</taxon>
        <taxon>Alphaproteobacteria</taxon>
        <taxon>Hyphomicrobiales</taxon>
        <taxon>Pleomorphomonadaceae</taxon>
        <taxon>Oharaeibacter</taxon>
    </lineage>
</organism>
<keyword evidence="2" id="KW-0540">Nuclease</keyword>
<dbReference type="GO" id="GO:0004519">
    <property type="term" value="F:endonuclease activity"/>
    <property type="evidence" value="ECO:0007669"/>
    <property type="project" value="UniProtKB-KW"/>
</dbReference>
<dbReference type="Pfam" id="PF01844">
    <property type="entry name" value="HNH"/>
    <property type="match status" value="1"/>
</dbReference>
<dbReference type="Proteomes" id="UP000294547">
    <property type="component" value="Unassembled WGS sequence"/>
</dbReference>
<evidence type="ECO:0000313" key="2">
    <source>
        <dbReference type="EMBL" id="TDP85598.1"/>
    </source>
</evidence>
<gene>
    <name evidence="2" type="ORF">EDD54_2453</name>
</gene>